<dbReference type="Gene3D" id="1.10.275.10">
    <property type="entry name" value="Fumarase/aspartase (N-terminal domain)"/>
    <property type="match status" value="1"/>
</dbReference>
<protein>
    <submittedName>
        <fullName evidence="2">Histidine ammonia-lyase</fullName>
    </submittedName>
</protein>
<dbReference type="InterPro" id="IPR024083">
    <property type="entry name" value="Fumarase/histidase_N"/>
</dbReference>
<dbReference type="InterPro" id="IPR001106">
    <property type="entry name" value="Aromatic_Lyase"/>
</dbReference>
<dbReference type="InterPro" id="IPR008948">
    <property type="entry name" value="L-Aspartase-like"/>
</dbReference>
<accession>A0A327SAP2</accession>
<reference evidence="2 3" key="1">
    <citation type="submission" date="2018-06" db="EMBL/GenBank/DDBJ databases">
        <title>Genomic Encyclopedia of Archaeal and Bacterial Type Strains, Phase II (KMG-II): from individual species to whole genera.</title>
        <authorList>
            <person name="Goeker M."/>
        </authorList>
    </citation>
    <scope>NUCLEOTIDE SEQUENCE [LARGE SCALE GENOMIC DNA]</scope>
    <source>
        <strain evidence="2 3">DSM 12408</strain>
    </source>
</reference>
<keyword evidence="3" id="KW-1185">Reference proteome</keyword>
<dbReference type="Gene3D" id="1.20.200.10">
    <property type="entry name" value="Fumarase/aspartase (Central domain)"/>
    <property type="match status" value="1"/>
</dbReference>
<dbReference type="AlphaFoldDB" id="A0A327SAP2"/>
<evidence type="ECO:0000313" key="3">
    <source>
        <dbReference type="Proteomes" id="UP000248987"/>
    </source>
</evidence>
<dbReference type="FunFam" id="1.10.275.10:FF:000005">
    <property type="entry name" value="Histidine ammonia-lyase"/>
    <property type="match status" value="1"/>
</dbReference>
<evidence type="ECO:0000256" key="1">
    <source>
        <dbReference type="ARBA" id="ARBA00023239"/>
    </source>
</evidence>
<dbReference type="GO" id="GO:0016841">
    <property type="term" value="F:ammonia-lyase activity"/>
    <property type="evidence" value="ECO:0007669"/>
    <property type="project" value="UniProtKB-ARBA"/>
</dbReference>
<dbReference type="EMBL" id="QLLQ01000003">
    <property type="protein sequence ID" value="RAJ25725.1"/>
    <property type="molecule type" value="Genomic_DNA"/>
</dbReference>
<comment type="caution">
    <text evidence="2">The sequence shown here is derived from an EMBL/GenBank/DDBJ whole genome shotgun (WGS) entry which is preliminary data.</text>
</comment>
<gene>
    <name evidence="2" type="ORF">LX77_01140</name>
</gene>
<organism evidence="2 3">
    <name type="scientific">Gelidibacter algens</name>
    <dbReference type="NCBI Taxonomy" id="49280"/>
    <lineage>
        <taxon>Bacteria</taxon>
        <taxon>Pseudomonadati</taxon>
        <taxon>Bacteroidota</taxon>
        <taxon>Flavobacteriia</taxon>
        <taxon>Flavobacteriales</taxon>
        <taxon>Flavobacteriaceae</taxon>
        <taxon>Gelidibacter</taxon>
    </lineage>
</organism>
<dbReference type="Proteomes" id="UP000248987">
    <property type="component" value="Unassembled WGS sequence"/>
</dbReference>
<proteinExistence type="predicted"/>
<keyword evidence="1 2" id="KW-0456">Lyase</keyword>
<name>A0A327SAP2_9FLAO</name>
<dbReference type="PANTHER" id="PTHR10362">
    <property type="entry name" value="HISTIDINE AMMONIA-LYASE"/>
    <property type="match status" value="1"/>
</dbReference>
<sequence>MLYYLKIIVNTLQMLTLNGTLRINEFQQILYENQSIQIDKNVLETVEESFEFLKLFSENKIIYGVNTGFGPMAQYKIEDSERIQLQYNLIRSHASGTGNPIPPLYVKAAMLARLNTLCLGNSGVHKSVIELMVQLINKNITPIIYEHGGVGASGDLVQLAHLALVMIGEGEVMYHGEKQPTEYVFKKENLRPISIELREGLALMNGTSVMTGVGIVNAIFTRKLLNWMITASSAINEIVKAYDDHLSFELNQSKKHEGQRVIAKLMRAHLKDSTLIKKREHHLYNDVKNVDVFEDKVQEYYSLRCVPQILGPVLDTLNQVETILIEEVNSANDNPIVDVKNKNVYHGGNFHGDYVSLEMDKLKLVVTKTSMLAERQLNYLLNPNLNQILPPFVNLGKLGLNFGMQGVQFTATSTTAENQMLSNPMYVHSIPNNNDNQDIVSMGTNAALITKKVIENAFEVLAIELITIIQAIEYLDVKNEVSSKTKQMFDDIRAIVPAFKEDVVMYPYVNAVKDFIMKN</sequence>
<dbReference type="SUPFAM" id="SSF48557">
    <property type="entry name" value="L-aspartase-like"/>
    <property type="match status" value="1"/>
</dbReference>
<dbReference type="Pfam" id="PF00221">
    <property type="entry name" value="Lyase_aromatic"/>
    <property type="match status" value="1"/>
</dbReference>
<dbReference type="CDD" id="cd00332">
    <property type="entry name" value="PAL-HAL"/>
    <property type="match status" value="1"/>
</dbReference>
<evidence type="ECO:0000313" key="2">
    <source>
        <dbReference type="EMBL" id="RAJ25725.1"/>
    </source>
</evidence>